<dbReference type="InterPro" id="IPR013783">
    <property type="entry name" value="Ig-like_fold"/>
</dbReference>
<proteinExistence type="inferred from homology"/>
<keyword evidence="2 5" id="KW-0378">Hydrolase</keyword>
<dbReference type="InterPro" id="IPR036881">
    <property type="entry name" value="Glyco_hydro_3_C_sf"/>
</dbReference>
<evidence type="ECO:0000256" key="1">
    <source>
        <dbReference type="ARBA" id="ARBA00005336"/>
    </source>
</evidence>
<dbReference type="SUPFAM" id="SSF51445">
    <property type="entry name" value="(Trans)glycosidases"/>
    <property type="match status" value="1"/>
</dbReference>
<protein>
    <submittedName>
        <fullName evidence="5">Glycoside hydrolase family 3 N-terminal domain-containing protein</fullName>
    </submittedName>
</protein>
<dbReference type="EMBL" id="JBBMFK010000001">
    <property type="protein sequence ID" value="MEQ2441927.1"/>
    <property type="molecule type" value="Genomic_DNA"/>
</dbReference>
<feature type="transmembrane region" description="Helical" evidence="3">
    <location>
        <begin position="944"/>
        <end position="969"/>
    </location>
</feature>
<dbReference type="InterPro" id="IPR036962">
    <property type="entry name" value="Glyco_hydro_3_N_sf"/>
</dbReference>
<dbReference type="Pfam" id="PF00933">
    <property type="entry name" value="Glyco_hydro_3"/>
    <property type="match status" value="1"/>
</dbReference>
<organism evidence="5 6">
    <name type="scientific">Pseudoflavonifractor intestinihominis</name>
    <dbReference type="NCBI Taxonomy" id="3133171"/>
    <lineage>
        <taxon>Bacteria</taxon>
        <taxon>Bacillati</taxon>
        <taxon>Bacillota</taxon>
        <taxon>Clostridia</taxon>
        <taxon>Eubacteriales</taxon>
        <taxon>Oscillospiraceae</taxon>
        <taxon>Pseudoflavonifractor</taxon>
    </lineage>
</organism>
<evidence type="ECO:0000256" key="2">
    <source>
        <dbReference type="ARBA" id="ARBA00022801"/>
    </source>
</evidence>
<keyword evidence="3" id="KW-0812">Transmembrane</keyword>
<gene>
    <name evidence="5" type="ORF">WMO64_00410</name>
</gene>
<dbReference type="Pfam" id="PF01915">
    <property type="entry name" value="Glyco_hydro_3_C"/>
    <property type="match status" value="1"/>
</dbReference>
<comment type="caution">
    <text evidence="5">The sequence shown here is derived from an EMBL/GenBank/DDBJ whole genome shotgun (WGS) entry which is preliminary data.</text>
</comment>
<dbReference type="InterPro" id="IPR017853">
    <property type="entry name" value="GH"/>
</dbReference>
<dbReference type="InterPro" id="IPR026891">
    <property type="entry name" value="Fn3-like"/>
</dbReference>
<name>A0ABV1E3R2_9FIRM</name>
<dbReference type="Proteomes" id="UP001464378">
    <property type="component" value="Unassembled WGS sequence"/>
</dbReference>
<dbReference type="PANTHER" id="PTHR42715">
    <property type="entry name" value="BETA-GLUCOSIDASE"/>
    <property type="match status" value="1"/>
</dbReference>
<keyword evidence="3" id="KW-1133">Transmembrane helix</keyword>
<feature type="domain" description="Fibronectin type III-like" evidence="4">
    <location>
        <begin position="432"/>
        <end position="510"/>
    </location>
</feature>
<dbReference type="InterPro" id="IPR050288">
    <property type="entry name" value="Cellulose_deg_GH3"/>
</dbReference>
<keyword evidence="6" id="KW-1185">Reference proteome</keyword>
<evidence type="ECO:0000256" key="3">
    <source>
        <dbReference type="SAM" id="Phobius"/>
    </source>
</evidence>
<dbReference type="Gene3D" id="3.40.50.1700">
    <property type="entry name" value="Glycoside hydrolase family 3 C-terminal domain"/>
    <property type="match status" value="1"/>
</dbReference>
<dbReference type="InterPro" id="IPR002772">
    <property type="entry name" value="Glyco_hydro_3_C"/>
</dbReference>
<dbReference type="SMART" id="SM01217">
    <property type="entry name" value="Fn3_like"/>
    <property type="match status" value="1"/>
</dbReference>
<evidence type="ECO:0000259" key="4">
    <source>
        <dbReference type="SMART" id="SM01217"/>
    </source>
</evidence>
<dbReference type="InterPro" id="IPR001764">
    <property type="entry name" value="Glyco_hydro_3_N"/>
</dbReference>
<dbReference type="Pfam" id="PF14310">
    <property type="entry name" value="Fn3-like"/>
    <property type="match status" value="1"/>
</dbReference>
<dbReference type="PRINTS" id="PR00133">
    <property type="entry name" value="GLHYDRLASE3"/>
</dbReference>
<dbReference type="PANTHER" id="PTHR42715:SF10">
    <property type="entry name" value="BETA-GLUCOSIDASE"/>
    <property type="match status" value="1"/>
</dbReference>
<evidence type="ECO:0000313" key="6">
    <source>
        <dbReference type="Proteomes" id="UP001464378"/>
    </source>
</evidence>
<dbReference type="Gene3D" id="3.20.20.300">
    <property type="entry name" value="Glycoside hydrolase, family 3, N-terminal domain"/>
    <property type="match status" value="1"/>
</dbReference>
<dbReference type="RefSeq" id="WP_349230638.1">
    <property type="nucleotide sequence ID" value="NZ_JBBMFK010000001.1"/>
</dbReference>
<evidence type="ECO:0000313" key="5">
    <source>
        <dbReference type="EMBL" id="MEQ2441927.1"/>
    </source>
</evidence>
<reference evidence="5 6" key="1">
    <citation type="submission" date="2024-03" db="EMBL/GenBank/DDBJ databases">
        <title>Human intestinal bacterial collection.</title>
        <authorList>
            <person name="Pauvert C."/>
            <person name="Hitch T.C.A."/>
            <person name="Clavel T."/>
        </authorList>
    </citation>
    <scope>NUCLEOTIDE SEQUENCE [LARGE SCALE GENOMIC DNA]</scope>
    <source>
        <strain evidence="5 6">CLA-AP-H29</strain>
    </source>
</reference>
<keyword evidence="3" id="KW-0472">Membrane</keyword>
<comment type="similarity">
    <text evidence="1">Belongs to the glycosyl hydrolase 3 family.</text>
</comment>
<dbReference type="SUPFAM" id="SSF52279">
    <property type="entry name" value="Beta-D-glucan exohydrolase, C-terminal domain"/>
    <property type="match status" value="1"/>
</dbReference>
<sequence>MKRKASITRGLAAVMAFLMLLTISASTLMFEYAGAINSALNVSTSEIITVDDGTEVDTDYYTSEFGTDYTNKQSALKLEMAVAAENVLQAEEGTVLLRNENAALPLAAGSQVTIFGNGSYNSNSSASSISSIPTMTFISAMQKVLGAENVNTTLADNVYSKLSQTTNTEVIEAPISDVKAYESSWQSGYNDAALVVLTRVGGESNDNALYGTDGNHMLGLSTNEEALMSYLKDQKDAGVFGSIVVVINSEAMMELGWLADYGVDACLLCGDPGAVGFEGVANVIAGNVNPSGHTVDTYAVNSLSAPAVTYAGDNTQMWGNVDEVNATCTDTTNDGREIDYYVIYAEGIYVGYKYYETRYEDAVMGSGNAGSAAGSSTGSGWNYADEVAYTFGHGLSYTTFDQVLQGVEFDADSDNYMVTVQVTNTGSVAGKSVVQVYAQTPYGDYEKQSGVEKAAIQLVGFGKTDVLEPGASETVTVPVERYFLASYDTKGAAGYILSAGDYYLSIGDDAHDALNNVLAAKGYTTADGMTADGNADKTYTWNQAELDAETYNLSRFTGVEVTNQFDHADLNYYGIDFTYLSRSDWEGTYPAEPVVVDATDQMMEDLNLDWYETPADAPAVSDFTQGAENGLSFIDMRVVDYDDDETWNSFLDQFTVEEMASLMPDTFGVAGIDRLGIPAQARADDCRGAGTLTATGESSLTWVSEPTTARTWNTDLCSSRGRYLALECAFCGLNELWYGAGNLHRTPFGGRNHQYVSEDGNLSYIVTSYEAAAMQENGVNYAVKHFVLNDQESHRESLATFTNEQALREIYLRVCEGAFCEGGAQSVMTAFNRLGVIYAATDKALLTTVLRDEWGFTGHITTDGFSKSSLYKTHYEEMFDAGLTFFCLDPGETAAAIQSFIDAGDGYMLQCLRQMTKHNIYVAVNSVSANGLSSNSVVVTVVPWWQTAMLSATAVFALGFVVCTVICVVSICKDKKRTAVQEG</sequence>
<accession>A0ABV1E3R2</accession>
<dbReference type="Gene3D" id="2.60.40.10">
    <property type="entry name" value="Immunoglobulins"/>
    <property type="match status" value="1"/>
</dbReference>
<dbReference type="GO" id="GO:0016787">
    <property type="term" value="F:hydrolase activity"/>
    <property type="evidence" value="ECO:0007669"/>
    <property type="project" value="UniProtKB-KW"/>
</dbReference>